<proteinExistence type="predicted"/>
<dbReference type="AlphaFoldDB" id="A0A392RMB6"/>
<feature type="transmembrane region" description="Helical" evidence="1">
    <location>
        <begin position="66"/>
        <end position="85"/>
    </location>
</feature>
<accession>A0A392RMB6</accession>
<dbReference type="InterPro" id="IPR002156">
    <property type="entry name" value="RNaseH_domain"/>
</dbReference>
<keyword evidence="1" id="KW-0472">Membrane</keyword>
<dbReference type="EMBL" id="LXQA010242106">
    <property type="protein sequence ID" value="MCI37214.1"/>
    <property type="molecule type" value="Genomic_DNA"/>
</dbReference>
<keyword evidence="4" id="KW-1185">Reference proteome</keyword>
<name>A0A392RMB6_9FABA</name>
<evidence type="ECO:0000259" key="2">
    <source>
        <dbReference type="Pfam" id="PF13456"/>
    </source>
</evidence>
<reference evidence="3 4" key="1">
    <citation type="journal article" date="2018" name="Front. Plant Sci.">
        <title>Red Clover (Trifolium pratense) and Zigzag Clover (T. medium) - A Picture of Genomic Similarities and Differences.</title>
        <authorList>
            <person name="Dluhosova J."/>
            <person name="Istvanek J."/>
            <person name="Nedelnik J."/>
            <person name="Repkova J."/>
        </authorList>
    </citation>
    <scope>NUCLEOTIDE SEQUENCE [LARGE SCALE GENOMIC DNA]</scope>
    <source>
        <strain evidence="4">cv. 10/8</strain>
        <tissue evidence="3">Leaf</tissue>
    </source>
</reference>
<keyword evidence="1" id="KW-0812">Transmembrane</keyword>
<dbReference type="Proteomes" id="UP000265520">
    <property type="component" value="Unassembled WGS sequence"/>
</dbReference>
<evidence type="ECO:0000313" key="3">
    <source>
        <dbReference type="EMBL" id="MCI37214.1"/>
    </source>
</evidence>
<organism evidence="3 4">
    <name type="scientific">Trifolium medium</name>
    <dbReference type="NCBI Taxonomy" id="97028"/>
    <lineage>
        <taxon>Eukaryota</taxon>
        <taxon>Viridiplantae</taxon>
        <taxon>Streptophyta</taxon>
        <taxon>Embryophyta</taxon>
        <taxon>Tracheophyta</taxon>
        <taxon>Spermatophyta</taxon>
        <taxon>Magnoliopsida</taxon>
        <taxon>eudicotyledons</taxon>
        <taxon>Gunneridae</taxon>
        <taxon>Pentapetalae</taxon>
        <taxon>rosids</taxon>
        <taxon>fabids</taxon>
        <taxon>Fabales</taxon>
        <taxon>Fabaceae</taxon>
        <taxon>Papilionoideae</taxon>
        <taxon>50 kb inversion clade</taxon>
        <taxon>NPAAA clade</taxon>
        <taxon>Hologalegina</taxon>
        <taxon>IRL clade</taxon>
        <taxon>Trifolieae</taxon>
        <taxon>Trifolium</taxon>
    </lineage>
</organism>
<feature type="non-terminal residue" evidence="3">
    <location>
        <position position="1"/>
    </location>
</feature>
<evidence type="ECO:0000256" key="1">
    <source>
        <dbReference type="SAM" id="Phobius"/>
    </source>
</evidence>
<dbReference type="GO" id="GO:0003676">
    <property type="term" value="F:nucleic acid binding"/>
    <property type="evidence" value="ECO:0007669"/>
    <property type="project" value="InterPro"/>
</dbReference>
<dbReference type="Pfam" id="PF13456">
    <property type="entry name" value="RVT_3"/>
    <property type="match status" value="1"/>
</dbReference>
<protein>
    <submittedName>
        <fullName evidence="3">Cytochrome P450</fullName>
    </submittedName>
</protein>
<sequence>SFVLAKTEWFSPIIHVDVGEVLGLLGALTWVQEFQLGTVDFELDSKTVVTKFHSPRELMCKRWETLLEIVGVFITLILATLGWSLSGDKLMRLFMLLQG</sequence>
<keyword evidence="1" id="KW-1133">Transmembrane helix</keyword>
<comment type="caution">
    <text evidence="3">The sequence shown here is derived from an EMBL/GenBank/DDBJ whole genome shotgun (WGS) entry which is preliminary data.</text>
</comment>
<feature type="domain" description="RNase H type-1" evidence="2">
    <location>
        <begin position="3"/>
        <end position="68"/>
    </location>
</feature>
<evidence type="ECO:0000313" key="4">
    <source>
        <dbReference type="Proteomes" id="UP000265520"/>
    </source>
</evidence>
<dbReference type="GO" id="GO:0004523">
    <property type="term" value="F:RNA-DNA hybrid ribonuclease activity"/>
    <property type="evidence" value="ECO:0007669"/>
    <property type="project" value="InterPro"/>
</dbReference>